<evidence type="ECO:0000256" key="1">
    <source>
        <dbReference type="SAM" id="Coils"/>
    </source>
</evidence>
<gene>
    <name evidence="4" type="ORF">NP233_g10288</name>
</gene>
<feature type="coiled-coil region" evidence="1">
    <location>
        <begin position="104"/>
        <end position="197"/>
    </location>
</feature>
<dbReference type="Proteomes" id="UP001213000">
    <property type="component" value="Unassembled WGS sequence"/>
</dbReference>
<sequence length="581" mass="65467">MLNPDAYYALVGCALSLVHSALDYDGPGMDDEFFASVLKKWADSSQEVVDLKKRLTEVEQERNGYQREVGQLRARTHNRRQSKCDSIISSNCGDGEVLDLDEVGDKLEKARLEYQRRLKELDDARDRERTLKQEVEELKKERMQLQSEIQTNRTRNVQASSDLSSLRMEKDNMSSLVADLRSKLQQAEQTNAGHRTKAPEVHNMDAQHVLKLQEQMTSLETQASDKLGLETENASLREDLTNTRESLQKAKESNKSLRTTISQLSQIARNVAGASDGASSVYHDSPSARTSVEVPRILGVPSIPEDTKPVAASSPVKQEPKVEVDLSFNDVTIVAEPTNEPLTPISSHRQEALASLPVVIPDTDINDEENKFTRGFTSAAIGGSIQSLIVRVTSSGTDLAKGRNIEEYLCPRLDHNPWCPSNPGQHGYMFVGLSREKDTYTTPKMRNLFVGLPKRSHKDERFFRYLGVYRVSRVDPLSVNEWKTLHHTVKQNYVHATKEKNKDPRTEEEISAAYDSGELSAPCVKLECVDFDEELYAGLLAFRAKHGPTGRISKRSRDNDYEDNVPLQRTRRISTRRAVQQ</sequence>
<keyword evidence="1" id="KW-0175">Coiled coil</keyword>
<keyword evidence="5" id="KW-1185">Reference proteome</keyword>
<reference evidence="4" key="1">
    <citation type="submission" date="2022-07" db="EMBL/GenBank/DDBJ databases">
        <title>Genome Sequence of Leucocoprinus birnbaumii.</title>
        <authorList>
            <person name="Buettner E."/>
        </authorList>
    </citation>
    <scope>NUCLEOTIDE SEQUENCE</scope>
    <source>
        <strain evidence="4">VT141</strain>
    </source>
</reference>
<dbReference type="AlphaFoldDB" id="A0AAD5VL16"/>
<name>A0AAD5VL16_9AGAR</name>
<dbReference type="EMBL" id="JANIEX010001027">
    <property type="protein sequence ID" value="KAJ3561277.1"/>
    <property type="molecule type" value="Genomic_DNA"/>
</dbReference>
<protein>
    <recommendedName>
        <fullName evidence="3">DUF6697 domain-containing protein</fullName>
    </recommendedName>
</protein>
<evidence type="ECO:0000259" key="3">
    <source>
        <dbReference type="Pfam" id="PF20411"/>
    </source>
</evidence>
<feature type="coiled-coil region" evidence="1">
    <location>
        <begin position="48"/>
        <end position="75"/>
    </location>
</feature>
<feature type="compositionally biased region" description="Basic and acidic residues" evidence="2">
    <location>
        <begin position="235"/>
        <end position="255"/>
    </location>
</feature>
<dbReference type="Pfam" id="PF20411">
    <property type="entry name" value="DUF6697"/>
    <property type="match status" value="1"/>
</dbReference>
<feature type="region of interest" description="Disordered" evidence="2">
    <location>
        <begin position="235"/>
        <end position="256"/>
    </location>
</feature>
<feature type="domain" description="DUF6697" evidence="3">
    <location>
        <begin position="372"/>
        <end position="540"/>
    </location>
</feature>
<accession>A0AAD5VL16</accession>
<evidence type="ECO:0000256" key="2">
    <source>
        <dbReference type="SAM" id="MobiDB-lite"/>
    </source>
</evidence>
<evidence type="ECO:0000313" key="4">
    <source>
        <dbReference type="EMBL" id="KAJ3561277.1"/>
    </source>
</evidence>
<feature type="region of interest" description="Disordered" evidence="2">
    <location>
        <begin position="548"/>
        <end position="567"/>
    </location>
</feature>
<dbReference type="InterPro" id="IPR046520">
    <property type="entry name" value="DUF6697"/>
</dbReference>
<evidence type="ECO:0000313" key="5">
    <source>
        <dbReference type="Proteomes" id="UP001213000"/>
    </source>
</evidence>
<proteinExistence type="predicted"/>
<comment type="caution">
    <text evidence="4">The sequence shown here is derived from an EMBL/GenBank/DDBJ whole genome shotgun (WGS) entry which is preliminary data.</text>
</comment>
<organism evidence="4 5">
    <name type="scientific">Leucocoprinus birnbaumii</name>
    <dbReference type="NCBI Taxonomy" id="56174"/>
    <lineage>
        <taxon>Eukaryota</taxon>
        <taxon>Fungi</taxon>
        <taxon>Dikarya</taxon>
        <taxon>Basidiomycota</taxon>
        <taxon>Agaricomycotina</taxon>
        <taxon>Agaricomycetes</taxon>
        <taxon>Agaricomycetidae</taxon>
        <taxon>Agaricales</taxon>
        <taxon>Agaricineae</taxon>
        <taxon>Agaricaceae</taxon>
        <taxon>Leucocoprinus</taxon>
    </lineage>
</organism>